<keyword evidence="2" id="KW-1133">Transmembrane helix</keyword>
<evidence type="ECO:0000313" key="5">
    <source>
        <dbReference type="Proteomes" id="UP000291088"/>
    </source>
</evidence>
<accession>A0A4Q2S9A0</accession>
<dbReference type="EMBL" id="SDVB01000391">
    <property type="protein sequence ID" value="RYB97077.1"/>
    <property type="molecule type" value="Genomic_DNA"/>
</dbReference>
<keyword evidence="5" id="KW-1185">Reference proteome</keyword>
<protein>
    <submittedName>
        <fullName evidence="4">DUF4328 domain-containing protein</fullName>
    </submittedName>
</protein>
<comment type="caution">
    <text evidence="4">The sequence shown here is derived from an EMBL/GenBank/DDBJ whole genome shotgun (WGS) entry which is preliminary data.</text>
</comment>
<evidence type="ECO:0000256" key="1">
    <source>
        <dbReference type="SAM" id="MobiDB-lite"/>
    </source>
</evidence>
<keyword evidence="2" id="KW-0812">Transmembrane</keyword>
<evidence type="ECO:0000259" key="3">
    <source>
        <dbReference type="Pfam" id="PF14219"/>
    </source>
</evidence>
<gene>
    <name evidence="4" type="ORF">EUU22_24075</name>
</gene>
<name>A0A4Q2S9A0_9HYPH</name>
<reference evidence="4 5" key="1">
    <citation type="submission" date="2019-01" db="EMBL/GenBank/DDBJ databases">
        <authorList>
            <person name="Deng T."/>
        </authorList>
    </citation>
    <scope>NUCLEOTIDE SEQUENCE [LARGE SCALE GENOMIC DNA]</scope>
    <source>
        <strain evidence="4 5">F8825</strain>
    </source>
</reference>
<dbReference type="OrthoDB" id="8403701at2"/>
<feature type="region of interest" description="Disordered" evidence="1">
    <location>
        <begin position="18"/>
        <end position="60"/>
    </location>
</feature>
<dbReference type="Pfam" id="PF14219">
    <property type="entry name" value="DUF4328"/>
    <property type="match status" value="1"/>
</dbReference>
<dbReference type="Proteomes" id="UP000291088">
    <property type="component" value="Unassembled WGS sequence"/>
</dbReference>
<keyword evidence="2" id="KW-0472">Membrane</keyword>
<feature type="transmembrane region" description="Helical" evidence="2">
    <location>
        <begin position="167"/>
        <end position="187"/>
    </location>
</feature>
<dbReference type="InterPro" id="IPR025565">
    <property type="entry name" value="DUF4328"/>
</dbReference>
<proteinExistence type="predicted"/>
<feature type="transmembrane region" description="Helical" evidence="2">
    <location>
        <begin position="76"/>
        <end position="97"/>
    </location>
</feature>
<feature type="domain" description="DUF4328" evidence="3">
    <location>
        <begin position="131"/>
        <end position="217"/>
    </location>
</feature>
<evidence type="ECO:0000256" key="2">
    <source>
        <dbReference type="SAM" id="Phobius"/>
    </source>
</evidence>
<dbReference type="AlphaFoldDB" id="A0A4Q2S9A0"/>
<evidence type="ECO:0000313" key="4">
    <source>
        <dbReference type="EMBL" id="RYB97077.1"/>
    </source>
</evidence>
<feature type="transmembrane region" description="Helical" evidence="2">
    <location>
        <begin position="246"/>
        <end position="268"/>
    </location>
</feature>
<sequence>MHQGEPCLQPAGCPWRDLGDGAPELHPQGPYPRQGLRRSLPADRRRRGESRQGRVTPSRSLPAPAFARRLDRARRLWEWLAFATGALIAVKVVSYLYRAFASYVVERTGSRVTAGIDSPVVQAWFSIETGWDIAVILLGGVLLLLWLRLIWLSVVLAERISPGSVRYAPWVAVAGFLVPIVSLWMPVYAMSDLGDVSAREEGRSTDAVQWHPALIVILALVSFGLDTTSLDISGSAPMDMASARTALHLVAAGGVGKLLLLLACDGFLRAIRPGQEIALADLSSRERAWSRTGADRADSR</sequence>
<feature type="transmembrane region" description="Helical" evidence="2">
    <location>
        <begin position="133"/>
        <end position="155"/>
    </location>
</feature>
<organism evidence="4 5">
    <name type="scientific">Ciceribacter ferrooxidans</name>
    <dbReference type="NCBI Taxonomy" id="2509717"/>
    <lineage>
        <taxon>Bacteria</taxon>
        <taxon>Pseudomonadati</taxon>
        <taxon>Pseudomonadota</taxon>
        <taxon>Alphaproteobacteria</taxon>
        <taxon>Hyphomicrobiales</taxon>
        <taxon>Rhizobiaceae</taxon>
        <taxon>Ciceribacter</taxon>
    </lineage>
</organism>